<accession>A0A2P2QBZ5</accession>
<feature type="transmembrane region" description="Helical" evidence="1">
    <location>
        <begin position="6"/>
        <end position="26"/>
    </location>
</feature>
<dbReference type="EMBL" id="GGEC01084036">
    <property type="protein sequence ID" value="MBX64520.1"/>
    <property type="molecule type" value="Transcribed_RNA"/>
</dbReference>
<protein>
    <submittedName>
        <fullName evidence="2">Uncharacterized protein</fullName>
    </submittedName>
</protein>
<evidence type="ECO:0000256" key="1">
    <source>
        <dbReference type="SAM" id="Phobius"/>
    </source>
</evidence>
<dbReference type="AlphaFoldDB" id="A0A2P2QBZ5"/>
<name>A0A2P2QBZ5_RHIMU</name>
<feature type="transmembrane region" description="Helical" evidence="1">
    <location>
        <begin position="33"/>
        <end position="54"/>
    </location>
</feature>
<keyword evidence="1" id="KW-1133">Transmembrane helix</keyword>
<sequence>MLSWDSFFTLSSGLIFLSGVMMFLTYCCNASGFLETIVTTAAIISLLIYVVLVWDGNLKETMQSTSHCCTIGACMTI</sequence>
<reference evidence="2" key="1">
    <citation type="submission" date="2018-02" db="EMBL/GenBank/DDBJ databases">
        <title>Rhizophora mucronata_Transcriptome.</title>
        <authorList>
            <person name="Meera S.P."/>
            <person name="Sreeshan A."/>
            <person name="Augustine A."/>
        </authorList>
    </citation>
    <scope>NUCLEOTIDE SEQUENCE</scope>
    <source>
        <tissue evidence="2">Leaf</tissue>
    </source>
</reference>
<keyword evidence="1" id="KW-0472">Membrane</keyword>
<keyword evidence="1" id="KW-0812">Transmembrane</keyword>
<proteinExistence type="predicted"/>
<evidence type="ECO:0000313" key="2">
    <source>
        <dbReference type="EMBL" id="MBX64520.1"/>
    </source>
</evidence>
<organism evidence="2">
    <name type="scientific">Rhizophora mucronata</name>
    <name type="common">Asiatic mangrove</name>
    <dbReference type="NCBI Taxonomy" id="61149"/>
    <lineage>
        <taxon>Eukaryota</taxon>
        <taxon>Viridiplantae</taxon>
        <taxon>Streptophyta</taxon>
        <taxon>Embryophyta</taxon>
        <taxon>Tracheophyta</taxon>
        <taxon>Spermatophyta</taxon>
        <taxon>Magnoliopsida</taxon>
        <taxon>eudicotyledons</taxon>
        <taxon>Gunneridae</taxon>
        <taxon>Pentapetalae</taxon>
        <taxon>rosids</taxon>
        <taxon>fabids</taxon>
        <taxon>Malpighiales</taxon>
        <taxon>Rhizophoraceae</taxon>
        <taxon>Rhizophora</taxon>
    </lineage>
</organism>